<evidence type="ECO:0008006" key="4">
    <source>
        <dbReference type="Google" id="ProtNLM"/>
    </source>
</evidence>
<organism evidence="2 3">
    <name type="scientific">Paenalcaligenes hominis</name>
    <dbReference type="NCBI Taxonomy" id="643674"/>
    <lineage>
        <taxon>Bacteria</taxon>
        <taxon>Pseudomonadati</taxon>
        <taxon>Pseudomonadota</taxon>
        <taxon>Betaproteobacteria</taxon>
        <taxon>Burkholderiales</taxon>
        <taxon>Alcaligenaceae</taxon>
        <taxon>Paenalcaligenes</taxon>
    </lineage>
</organism>
<dbReference type="Proteomes" id="UP000783934">
    <property type="component" value="Unassembled WGS sequence"/>
</dbReference>
<proteinExistence type="predicted"/>
<sequence>MWKYLGNHPTLPILVVSALLAFFSLRIQRKLARAKNSIDLQNNYLASERMHALMVNVAAVAKHKDAKWLAELAEIDTLDGQPEDKVKAIKDIRIVLNAFERVSIGVDSKVYDEKLLFRSYRGFVIDTHTKLYPYIKEKQEDGRYYNHFCQMAERWCELDKEKQEPVYFWSIKGMIRVVAKKFKNWLRC</sequence>
<keyword evidence="3" id="KW-1185">Reference proteome</keyword>
<reference evidence="2 3" key="1">
    <citation type="submission" date="2020-03" db="EMBL/GenBank/DDBJ databases">
        <title>Genomic Encyclopedia of Type Strains, Phase IV (KMG-IV): sequencing the most valuable type-strain genomes for metagenomic binning, comparative biology and taxonomic classification.</title>
        <authorList>
            <person name="Goeker M."/>
        </authorList>
    </citation>
    <scope>NUCLEOTIDE SEQUENCE [LARGE SCALE GENOMIC DNA]</scope>
    <source>
        <strain evidence="2 3">DSM 26613</strain>
    </source>
</reference>
<dbReference type="Pfam" id="PF15956">
    <property type="entry name" value="DUF4760"/>
    <property type="match status" value="1"/>
</dbReference>
<evidence type="ECO:0000313" key="2">
    <source>
        <dbReference type="EMBL" id="NJB64349.1"/>
    </source>
</evidence>
<keyword evidence="1" id="KW-0472">Membrane</keyword>
<protein>
    <recommendedName>
        <fullName evidence="4">DUF4760 domain-containing protein</fullName>
    </recommendedName>
</protein>
<comment type="caution">
    <text evidence="2">The sequence shown here is derived from an EMBL/GenBank/DDBJ whole genome shotgun (WGS) entry which is preliminary data.</text>
</comment>
<keyword evidence="1" id="KW-0812">Transmembrane</keyword>
<name>A0ABX0WQ68_9BURK</name>
<gene>
    <name evidence="2" type="ORF">GGR41_000570</name>
</gene>
<dbReference type="RefSeq" id="WP_167660550.1">
    <property type="nucleotide sequence ID" value="NZ_BMCQ01000004.1"/>
</dbReference>
<dbReference type="InterPro" id="IPR031876">
    <property type="entry name" value="DUF4760"/>
</dbReference>
<feature type="transmembrane region" description="Helical" evidence="1">
    <location>
        <begin position="6"/>
        <end position="25"/>
    </location>
</feature>
<dbReference type="EMBL" id="JAATIZ010000001">
    <property type="protein sequence ID" value="NJB64349.1"/>
    <property type="molecule type" value="Genomic_DNA"/>
</dbReference>
<evidence type="ECO:0000313" key="3">
    <source>
        <dbReference type="Proteomes" id="UP000783934"/>
    </source>
</evidence>
<accession>A0ABX0WQ68</accession>
<keyword evidence="1" id="KW-1133">Transmembrane helix</keyword>
<evidence type="ECO:0000256" key="1">
    <source>
        <dbReference type="SAM" id="Phobius"/>
    </source>
</evidence>